<accession>A0A814IEA8</accession>
<dbReference type="GO" id="GO:0005654">
    <property type="term" value="C:nucleoplasm"/>
    <property type="evidence" value="ECO:0007669"/>
    <property type="project" value="TreeGrafter"/>
</dbReference>
<dbReference type="GO" id="GO:1901135">
    <property type="term" value="P:carbohydrate derivative metabolic process"/>
    <property type="evidence" value="ECO:0007669"/>
    <property type="project" value="InterPro"/>
</dbReference>
<dbReference type="Pfam" id="PF20741">
    <property type="entry name" value="GKRP-like_C"/>
    <property type="match status" value="1"/>
</dbReference>
<organism evidence="4 7">
    <name type="scientific">Didymodactylos carnosus</name>
    <dbReference type="NCBI Taxonomy" id="1234261"/>
    <lineage>
        <taxon>Eukaryota</taxon>
        <taxon>Metazoa</taxon>
        <taxon>Spiralia</taxon>
        <taxon>Gnathifera</taxon>
        <taxon>Rotifera</taxon>
        <taxon>Eurotatoria</taxon>
        <taxon>Bdelloidea</taxon>
        <taxon>Philodinida</taxon>
        <taxon>Philodinidae</taxon>
        <taxon>Didymodactylos</taxon>
    </lineage>
</organism>
<dbReference type="Proteomes" id="UP000682733">
    <property type="component" value="Unassembled WGS sequence"/>
</dbReference>
<evidence type="ECO:0000313" key="5">
    <source>
        <dbReference type="EMBL" id="CAF3519444.1"/>
    </source>
</evidence>
<dbReference type="EMBL" id="CAJNOK010000276">
    <property type="protein sequence ID" value="CAF0741902.1"/>
    <property type="molecule type" value="Genomic_DNA"/>
</dbReference>
<dbReference type="GO" id="GO:0030246">
    <property type="term" value="F:carbohydrate binding"/>
    <property type="evidence" value="ECO:0007669"/>
    <property type="project" value="TreeGrafter"/>
</dbReference>
<evidence type="ECO:0000313" key="4">
    <source>
        <dbReference type="EMBL" id="CAF1022388.1"/>
    </source>
</evidence>
<dbReference type="Gene3D" id="3.40.50.10490">
    <property type="entry name" value="Glucose-6-phosphate isomerase like protein, domain 1"/>
    <property type="match status" value="1"/>
</dbReference>
<dbReference type="GO" id="GO:0004857">
    <property type="term" value="F:enzyme inhibitor activity"/>
    <property type="evidence" value="ECO:0007669"/>
    <property type="project" value="TreeGrafter"/>
</dbReference>
<keyword evidence="7" id="KW-1185">Reference proteome</keyword>
<evidence type="ECO:0000313" key="7">
    <source>
        <dbReference type="Proteomes" id="UP000663829"/>
    </source>
</evidence>
<gene>
    <name evidence="4" type="ORF">GPM918_LOCUS14850</name>
    <name evidence="3" type="ORF">OVA965_LOCUS1490</name>
    <name evidence="6" type="ORF">SRO942_LOCUS14850</name>
    <name evidence="5" type="ORF">TMI583_LOCUS1491</name>
</gene>
<evidence type="ECO:0000256" key="1">
    <source>
        <dbReference type="ARBA" id="ARBA00023277"/>
    </source>
</evidence>
<sequence>MSNIIPFTERPHDLTTNIDAETPEGIVQSLHKCNLEVFDGYQEYKTENSAIIISGCGTSGRIGFLATATFNQLCEKQTKSPKYKYIIAGGNRALVSSVEATEDSPNEGVRTLTQIADSYDKVLFIGITCGLAAPFVAGQLDYCMKMKEKFTPVLIGFNHVEMARKIRVTEWEKTFYDVAIELQEAETRSEEPIAGSSRMKSGTATKIILDIAFITAHASLENRHLKPSKLIADLRNVVNKMHENSTNLANTVRRAGESYSKDSYFKDNLNPEDNTNENVQLIDFKLNTIVENVSVLDKTIQKCFAETILKLALNTISTGAYILKGKVYQNIMIDLKVSNIKLFYRAVEIIKNLAQVDTSTATKCLISSIHGLDDLNKDEWLNKPVVPIALLMALTSRTYSDAKQEIDKCPKIRNICVKK</sequence>
<dbReference type="PROSITE" id="PS51464">
    <property type="entry name" value="SIS"/>
    <property type="match status" value="1"/>
</dbReference>
<reference evidence="4" key="1">
    <citation type="submission" date="2021-02" db="EMBL/GenBank/DDBJ databases">
        <authorList>
            <person name="Nowell W R."/>
        </authorList>
    </citation>
    <scope>NUCLEOTIDE SEQUENCE</scope>
</reference>
<dbReference type="GO" id="GO:0019899">
    <property type="term" value="F:enzyme binding"/>
    <property type="evidence" value="ECO:0007669"/>
    <property type="project" value="TreeGrafter"/>
</dbReference>
<keyword evidence="1" id="KW-0119">Carbohydrate metabolism</keyword>
<comment type="caution">
    <text evidence="4">The sequence shown here is derived from an EMBL/GenBank/DDBJ whole genome shotgun (WGS) entry which is preliminary data.</text>
</comment>
<evidence type="ECO:0000313" key="6">
    <source>
        <dbReference type="EMBL" id="CAF3793734.1"/>
    </source>
</evidence>
<feature type="domain" description="SIS" evidence="2">
    <location>
        <begin position="40"/>
        <end position="222"/>
    </location>
</feature>
<dbReference type="AlphaFoldDB" id="A0A814IEA8"/>
<dbReference type="EMBL" id="CAJOBA010000276">
    <property type="protein sequence ID" value="CAF3519444.1"/>
    <property type="molecule type" value="Genomic_DNA"/>
</dbReference>
<dbReference type="PANTHER" id="PTHR10088">
    <property type="entry name" value="GLUCOKINASE REGULATORY PROTEIN"/>
    <property type="match status" value="1"/>
</dbReference>
<dbReference type="Pfam" id="PF22645">
    <property type="entry name" value="GKRP_SIS_N"/>
    <property type="match status" value="1"/>
</dbReference>
<dbReference type="GO" id="GO:0042593">
    <property type="term" value="P:glucose homeostasis"/>
    <property type="evidence" value="ECO:0007669"/>
    <property type="project" value="TreeGrafter"/>
</dbReference>
<name>A0A814IEA8_9BILA</name>
<dbReference type="GO" id="GO:0005829">
    <property type="term" value="C:cytosol"/>
    <property type="evidence" value="ECO:0007669"/>
    <property type="project" value="TreeGrafter"/>
</dbReference>
<evidence type="ECO:0000313" key="3">
    <source>
        <dbReference type="EMBL" id="CAF0741902.1"/>
    </source>
</evidence>
<dbReference type="SUPFAM" id="SSF53697">
    <property type="entry name" value="SIS domain"/>
    <property type="match status" value="2"/>
</dbReference>
<dbReference type="Proteomes" id="UP000663829">
    <property type="component" value="Unassembled WGS sequence"/>
</dbReference>
<dbReference type="EMBL" id="CAJNOQ010003640">
    <property type="protein sequence ID" value="CAF1022388.1"/>
    <property type="molecule type" value="Genomic_DNA"/>
</dbReference>
<dbReference type="PANTHER" id="PTHR10088:SF4">
    <property type="entry name" value="GLUCOKINASE REGULATORY PROTEIN"/>
    <property type="match status" value="1"/>
</dbReference>
<dbReference type="InterPro" id="IPR001347">
    <property type="entry name" value="SIS_dom"/>
</dbReference>
<dbReference type="GO" id="GO:0009750">
    <property type="term" value="P:response to fructose"/>
    <property type="evidence" value="ECO:0007669"/>
    <property type="project" value="TreeGrafter"/>
</dbReference>
<evidence type="ECO:0000259" key="2">
    <source>
        <dbReference type="PROSITE" id="PS51464"/>
    </source>
</evidence>
<dbReference type="InterPro" id="IPR046348">
    <property type="entry name" value="SIS_dom_sf"/>
</dbReference>
<protein>
    <recommendedName>
        <fullName evidence="2">SIS domain-containing protein</fullName>
    </recommendedName>
</protein>
<dbReference type="EMBL" id="CAJOBC010003640">
    <property type="protein sequence ID" value="CAF3793734.1"/>
    <property type="molecule type" value="Genomic_DNA"/>
</dbReference>
<dbReference type="OrthoDB" id="311172at2759"/>
<dbReference type="InterPro" id="IPR040190">
    <property type="entry name" value="MURQ/GCKR"/>
</dbReference>
<proteinExistence type="predicted"/>
<dbReference type="GO" id="GO:0070095">
    <property type="term" value="F:fructose-6-phosphate binding"/>
    <property type="evidence" value="ECO:0007669"/>
    <property type="project" value="TreeGrafter"/>
</dbReference>
<dbReference type="Gene3D" id="1.10.8.1080">
    <property type="match status" value="1"/>
</dbReference>
<dbReference type="Proteomes" id="UP000681722">
    <property type="component" value="Unassembled WGS sequence"/>
</dbReference>
<dbReference type="Proteomes" id="UP000677228">
    <property type="component" value="Unassembled WGS sequence"/>
</dbReference>